<accession>A0A8S5SBJ7</accession>
<organism evidence="2">
    <name type="scientific">Siphoviridae sp. ctWhl2</name>
    <dbReference type="NCBI Taxonomy" id="2827885"/>
    <lineage>
        <taxon>Viruses</taxon>
        <taxon>Duplodnaviria</taxon>
        <taxon>Heunggongvirae</taxon>
        <taxon>Uroviricota</taxon>
        <taxon>Caudoviricetes</taxon>
    </lineage>
</organism>
<feature type="region of interest" description="Disordered" evidence="1">
    <location>
        <begin position="1"/>
        <end position="45"/>
    </location>
</feature>
<dbReference type="EMBL" id="BK032568">
    <property type="protein sequence ID" value="DAF48444.1"/>
    <property type="molecule type" value="Genomic_DNA"/>
</dbReference>
<evidence type="ECO:0000256" key="1">
    <source>
        <dbReference type="SAM" id="MobiDB-lite"/>
    </source>
</evidence>
<evidence type="ECO:0000313" key="2">
    <source>
        <dbReference type="EMBL" id="DAF48444.1"/>
    </source>
</evidence>
<proteinExistence type="predicted"/>
<name>A0A8S5SBJ7_9CAUD</name>
<protein>
    <submittedName>
        <fullName evidence="2">Uncharacterized protein</fullName>
    </submittedName>
</protein>
<feature type="compositionally biased region" description="Basic and acidic residues" evidence="1">
    <location>
        <begin position="16"/>
        <end position="28"/>
    </location>
</feature>
<sequence length="45" mass="4843">MMARMFKPPKSAPRPAENKAVHAKERKTAATPPAASQEAPEKGAR</sequence>
<reference evidence="2" key="1">
    <citation type="journal article" date="2021" name="Proc. Natl. Acad. Sci. U.S.A.">
        <title>A Catalog of Tens of Thousands of Viruses from Human Metagenomes Reveals Hidden Associations with Chronic Diseases.</title>
        <authorList>
            <person name="Tisza M.J."/>
            <person name="Buck C.B."/>
        </authorList>
    </citation>
    <scope>NUCLEOTIDE SEQUENCE</scope>
    <source>
        <strain evidence="2">CtWhl2</strain>
    </source>
</reference>